<dbReference type="AlphaFoldDB" id="A0A7D9DJI1"/>
<dbReference type="PANTHER" id="PTHR14407:SF9">
    <property type="entry name" value="BLOC-3 COMPLEX MEMBER HPS4"/>
    <property type="match status" value="1"/>
</dbReference>
<gene>
    <name evidence="2" type="ORF">PACLA_8A030191</name>
</gene>
<proteinExistence type="predicted"/>
<name>A0A7D9DJI1_PARCT</name>
<organism evidence="2 3">
    <name type="scientific">Paramuricea clavata</name>
    <name type="common">Red gorgonian</name>
    <name type="synonym">Violescent sea-whip</name>
    <dbReference type="NCBI Taxonomy" id="317549"/>
    <lineage>
        <taxon>Eukaryota</taxon>
        <taxon>Metazoa</taxon>
        <taxon>Cnidaria</taxon>
        <taxon>Anthozoa</taxon>
        <taxon>Octocorallia</taxon>
        <taxon>Malacalcyonacea</taxon>
        <taxon>Plexauridae</taxon>
        <taxon>Paramuricea</taxon>
    </lineage>
</organism>
<evidence type="ECO:0000313" key="2">
    <source>
        <dbReference type="EMBL" id="CAB3987494.1"/>
    </source>
</evidence>
<dbReference type="GO" id="GO:0006605">
    <property type="term" value="P:protein targeting"/>
    <property type="evidence" value="ECO:0007669"/>
    <property type="project" value="TreeGrafter"/>
</dbReference>
<dbReference type="InterPro" id="IPR026091">
    <property type="entry name" value="HPS4"/>
</dbReference>
<keyword evidence="3" id="KW-1185">Reference proteome</keyword>
<reference evidence="2" key="1">
    <citation type="submission" date="2020-04" db="EMBL/GenBank/DDBJ databases">
        <authorList>
            <person name="Alioto T."/>
            <person name="Alioto T."/>
            <person name="Gomez Garrido J."/>
        </authorList>
    </citation>
    <scope>NUCLEOTIDE SEQUENCE</scope>
    <source>
        <strain evidence="2">A484AB</strain>
    </source>
</reference>
<feature type="region of interest" description="Disordered" evidence="1">
    <location>
        <begin position="393"/>
        <end position="420"/>
    </location>
</feature>
<dbReference type="EMBL" id="CACRXK020001182">
    <property type="protein sequence ID" value="CAB3987494.1"/>
    <property type="molecule type" value="Genomic_DNA"/>
</dbReference>
<sequence length="967" mass="109311">MEAIFQNRFEGSIFFVYDRHFLQKEEDRLEDAIIYFYPHSMPMDNQCRLCGQLMGVVQFTDSVFDSCPVLFRFNNEKVAVKHVGKYSFALAGSSVEPDSTLLATVDRLYFLFAFYHGSIDQVVLECDNDRERFIPEIRVIFEQYLAFIRNYGDNLPSVFNPIPYLPLKNDPNFYFLKASHILESCQRRAQIIAGSILYNRYILCSQLTDPISKCLLLLKPNQQHHPAMPIETDYQLPFGARLFNVYLKRCDLREILANNHDNSPYQSQSETLLSHHCCCSEHRVPRSRTPRLQRCIITPEPKAIIKVDEVLTRSEKDPLSSSGNSGPKLCKAMLEDLILKGFRCCKCIDETDGELENGSSFGNSIEEVMEDKCKPKNGFIYSTDDVRYNDLEEGREVRSRNSEHSGNSEHSRTNSQNSILETESGIEVTGSDFHSSAATHFDQRCASFRDRHTGYQEESQYFGKQGMGGCGLSAKTGQVKPGGYVERGKDFGLASTRNGERSDYNGIVDENEKSMKDVIDSRETENKGSMQAKYDNMLNKNVRMTSGDHDKISEQVNEKYFAQTGDVVCEGVVEKKQLSELSDNAANNCAVGKYTKQLNENQISDACEEKHAQGSKENCTDLVKESTKQCISDHQLNCNVDKSCEISVEKHSEEQREMSEHATVGVDTRDLLNVENDARKAEEMPHKLHNRNLDVGSDEQYQLSSSEDSYRTPDEILDTYDSSEESNGANGVNNMDINAELSESQVGVETPLDQTQGGVVHVRQPVEKDVESLGSIDEGECSKDEKQNKRHKKCCEVDGLIHANLFVQAHSEIVLILLAKCDLYQNEDAVRSLWSTSLSQLGELDILMKNSAKENQQDTSAPFNLLIYDNFEKTMSGNLREPVYAPDHVFCETAKTLHDHFNNAPHLCDVTLRNFLSGIYGERTLSREAYFHEPVNNTTSNLTSNVSGSLADRMRESIVKDHGLPFV</sequence>
<evidence type="ECO:0000313" key="3">
    <source>
        <dbReference type="Proteomes" id="UP001152795"/>
    </source>
</evidence>
<protein>
    <submittedName>
        <fullName evidence="2">Uncharacterized protein</fullName>
    </submittedName>
</protein>
<feature type="compositionally biased region" description="Basic and acidic residues" evidence="1">
    <location>
        <begin position="393"/>
        <end position="412"/>
    </location>
</feature>
<comment type="caution">
    <text evidence="2">The sequence shown here is derived from an EMBL/GenBank/DDBJ whole genome shotgun (WGS) entry which is preliminary data.</text>
</comment>
<dbReference type="GO" id="GO:0016192">
    <property type="term" value="P:vesicle-mediated transport"/>
    <property type="evidence" value="ECO:0007669"/>
    <property type="project" value="InterPro"/>
</dbReference>
<dbReference type="Pfam" id="PF19031">
    <property type="entry name" value="Intu_longin_1"/>
    <property type="match status" value="1"/>
</dbReference>
<dbReference type="GO" id="GO:0031085">
    <property type="term" value="C:BLOC-3 complex"/>
    <property type="evidence" value="ECO:0007669"/>
    <property type="project" value="TreeGrafter"/>
</dbReference>
<dbReference type="GO" id="GO:0005765">
    <property type="term" value="C:lysosomal membrane"/>
    <property type="evidence" value="ECO:0007669"/>
    <property type="project" value="TreeGrafter"/>
</dbReference>
<dbReference type="GO" id="GO:0005085">
    <property type="term" value="F:guanyl-nucleotide exchange factor activity"/>
    <property type="evidence" value="ECO:0007669"/>
    <property type="project" value="TreeGrafter"/>
</dbReference>
<evidence type="ECO:0000256" key="1">
    <source>
        <dbReference type="SAM" id="MobiDB-lite"/>
    </source>
</evidence>
<feature type="region of interest" description="Disordered" evidence="1">
    <location>
        <begin position="691"/>
        <end position="714"/>
    </location>
</feature>
<dbReference type="PANTHER" id="PTHR14407">
    <property type="entry name" value="HERMANSKY-PUDLAK SYNDROME 4 PROTEIN LIGHT-EAR PROTEIN-RELATED"/>
    <property type="match status" value="1"/>
</dbReference>
<dbReference type="OrthoDB" id="16754at2759"/>
<dbReference type="InterPro" id="IPR043987">
    <property type="entry name" value="CCZ1/INTU/HSP4_longin_1"/>
</dbReference>
<dbReference type="GO" id="GO:0031267">
    <property type="term" value="F:small GTPase binding"/>
    <property type="evidence" value="ECO:0007669"/>
    <property type="project" value="TreeGrafter"/>
</dbReference>
<accession>A0A7D9DJI1</accession>
<dbReference type="GO" id="GO:0031410">
    <property type="term" value="C:cytoplasmic vesicle"/>
    <property type="evidence" value="ECO:0007669"/>
    <property type="project" value="TreeGrafter"/>
</dbReference>
<dbReference type="Proteomes" id="UP001152795">
    <property type="component" value="Unassembled WGS sequence"/>
</dbReference>